<name>A0AAN0WCW5_HEYCO</name>
<dbReference type="EMBL" id="CP010525">
    <property type="protein sequence ID" value="AJO23533.1"/>
    <property type="molecule type" value="Genomic_DNA"/>
</dbReference>
<keyword evidence="2" id="KW-1185">Reference proteome</keyword>
<dbReference type="AlphaFoldDB" id="A0AAN0WCW5"/>
<reference evidence="2" key="1">
    <citation type="submission" date="2015-01" db="EMBL/GenBank/DDBJ databases">
        <title>Comparative genome analysis of Bacillus coagulans HM-08, Clostridium butyricum HM-68, Bacillus subtilis HM-66 and Bacillus paralicheniformis BL-09.</title>
        <authorList>
            <person name="Zhang H."/>
        </authorList>
    </citation>
    <scope>NUCLEOTIDE SEQUENCE [LARGE SCALE GENOMIC DNA]</scope>
    <source>
        <strain evidence="2">HM-08</strain>
    </source>
</reference>
<evidence type="ECO:0000313" key="2">
    <source>
        <dbReference type="Proteomes" id="UP000032024"/>
    </source>
</evidence>
<organism evidence="1 2">
    <name type="scientific">Heyndrickxia coagulans</name>
    <name type="common">Weizmannia coagulans</name>
    <dbReference type="NCBI Taxonomy" id="1398"/>
    <lineage>
        <taxon>Bacteria</taxon>
        <taxon>Bacillati</taxon>
        <taxon>Bacillota</taxon>
        <taxon>Bacilli</taxon>
        <taxon>Bacillales</taxon>
        <taxon>Bacillaceae</taxon>
        <taxon>Heyndrickxia</taxon>
    </lineage>
</organism>
<sequence length="38" mass="4551">MQCKCSYPQKNRPHRLPFEEVIEKIGAFLLKTVKYIIK</sequence>
<proteinExistence type="predicted"/>
<evidence type="ECO:0000313" key="1">
    <source>
        <dbReference type="EMBL" id="AJO23533.1"/>
    </source>
</evidence>
<protein>
    <submittedName>
        <fullName evidence="1">Uncharacterized protein</fullName>
    </submittedName>
</protein>
<dbReference type="Proteomes" id="UP000032024">
    <property type="component" value="Chromosome"/>
</dbReference>
<accession>A0AAN0WCW5</accession>
<gene>
    <name evidence="1" type="ORF">SB48_HM08orf04367</name>
</gene>